<accession>A0A0W8FB21</accession>
<dbReference type="PIRSF" id="PIRSF037053">
    <property type="entry name" value="UCP037053"/>
    <property type="match status" value="1"/>
</dbReference>
<evidence type="ECO:0008006" key="2">
    <source>
        <dbReference type="Google" id="ProtNLM"/>
    </source>
</evidence>
<organism evidence="1">
    <name type="scientific">hydrocarbon metagenome</name>
    <dbReference type="NCBI Taxonomy" id="938273"/>
    <lineage>
        <taxon>unclassified sequences</taxon>
        <taxon>metagenomes</taxon>
        <taxon>ecological metagenomes</taxon>
    </lineage>
</organism>
<reference evidence="1" key="1">
    <citation type="journal article" date="2015" name="Proc. Natl. Acad. Sci. U.S.A.">
        <title>Networks of energetic and metabolic interactions define dynamics in microbial communities.</title>
        <authorList>
            <person name="Embree M."/>
            <person name="Liu J.K."/>
            <person name="Al-Bassam M.M."/>
            <person name="Zengler K."/>
        </authorList>
    </citation>
    <scope>NUCLEOTIDE SEQUENCE</scope>
</reference>
<proteinExistence type="predicted"/>
<dbReference type="AlphaFoldDB" id="A0A0W8FB21"/>
<comment type="caution">
    <text evidence="1">The sequence shown here is derived from an EMBL/GenBank/DDBJ whole genome shotgun (WGS) entry which is preliminary data.</text>
</comment>
<sequence>MAEIREDSLVRYIGTGTIGKVKVLKTEDDGTVWAYLDSTGLYYKLDTLELIEKPPERKELEGMTLEQIQERFKQTQEMMDAAKMQDENLETGG</sequence>
<dbReference type="Pfam" id="PF09871">
    <property type="entry name" value="DUF2098"/>
    <property type="match status" value="1"/>
</dbReference>
<protein>
    <recommendedName>
        <fullName evidence="2">DUF2098 domain-containing protein</fullName>
    </recommendedName>
</protein>
<dbReference type="EMBL" id="LNQE01001433">
    <property type="protein sequence ID" value="KUG17571.1"/>
    <property type="molecule type" value="Genomic_DNA"/>
</dbReference>
<evidence type="ECO:0000313" key="1">
    <source>
        <dbReference type="EMBL" id="KUG17571.1"/>
    </source>
</evidence>
<dbReference type="InterPro" id="IPR019209">
    <property type="entry name" value="DUF2098"/>
</dbReference>
<name>A0A0W8FB21_9ZZZZ</name>
<dbReference type="InterPro" id="IPR017099">
    <property type="entry name" value="UCP037053"/>
</dbReference>
<gene>
    <name evidence="1" type="ORF">ASZ90_012743</name>
</gene>